<dbReference type="PROSITE" id="PS51257">
    <property type="entry name" value="PROKAR_LIPOPROTEIN"/>
    <property type="match status" value="1"/>
</dbReference>
<gene>
    <name evidence="5" type="ORF">JOC54_003182</name>
</gene>
<accession>A0ABS2SWJ3</accession>
<feature type="signal peptide" evidence="3">
    <location>
        <begin position="1"/>
        <end position="19"/>
    </location>
</feature>
<dbReference type="EMBL" id="JAFBCV010000010">
    <property type="protein sequence ID" value="MBM7839902.1"/>
    <property type="molecule type" value="Genomic_DNA"/>
</dbReference>
<evidence type="ECO:0000256" key="2">
    <source>
        <dbReference type="SAM" id="MobiDB-lite"/>
    </source>
</evidence>
<feature type="chain" id="PRO_5045050280" description="DUF4352 domain-containing protein" evidence="3">
    <location>
        <begin position="20"/>
        <end position="205"/>
    </location>
</feature>
<sequence>MKKSITLMATMMGLSVMLAACSDSDSAEENQTDPVPEEESMDQDVGEDESETNDGSSEGEDQMDLGLGDTAVMHSNISSFEFTLNSVDMVEEVDGELSDLDAYVVASITIKNIGDEAIDAKENAGLFEYTANLEGSGFGDQAEYYEDYQADAIEGELAPGEEVTGTAVYTSYNDDEQYIRVKPGTAGTGLINDAVFTFSLSDLEN</sequence>
<keyword evidence="1 3" id="KW-0732">Signal</keyword>
<name>A0ABS2SWJ3_9BACI</name>
<dbReference type="Proteomes" id="UP001179280">
    <property type="component" value="Unassembled WGS sequence"/>
</dbReference>
<dbReference type="RefSeq" id="WP_204467212.1">
    <property type="nucleotide sequence ID" value="NZ_JAFBCV010000010.1"/>
</dbReference>
<feature type="compositionally biased region" description="Acidic residues" evidence="2">
    <location>
        <begin position="25"/>
        <end position="63"/>
    </location>
</feature>
<reference evidence="5" key="1">
    <citation type="submission" date="2021-01" db="EMBL/GenBank/DDBJ databases">
        <title>Genomic Encyclopedia of Type Strains, Phase IV (KMG-IV): sequencing the most valuable type-strain genomes for metagenomic binning, comparative biology and taxonomic classification.</title>
        <authorList>
            <person name="Goeker M."/>
        </authorList>
    </citation>
    <scope>NUCLEOTIDE SEQUENCE</scope>
    <source>
        <strain evidence="5">DSM 21943</strain>
    </source>
</reference>
<feature type="domain" description="DUF4352" evidence="4">
    <location>
        <begin position="76"/>
        <end position="176"/>
    </location>
</feature>
<evidence type="ECO:0000259" key="4">
    <source>
        <dbReference type="Pfam" id="PF11611"/>
    </source>
</evidence>
<organism evidence="5 6">
    <name type="scientific">Shouchella xiaoxiensis</name>
    <dbReference type="NCBI Taxonomy" id="766895"/>
    <lineage>
        <taxon>Bacteria</taxon>
        <taxon>Bacillati</taxon>
        <taxon>Bacillota</taxon>
        <taxon>Bacilli</taxon>
        <taxon>Bacillales</taxon>
        <taxon>Bacillaceae</taxon>
        <taxon>Shouchella</taxon>
    </lineage>
</organism>
<dbReference type="InterPro" id="IPR029050">
    <property type="entry name" value="Immunoprotect_excell_Ig-like"/>
</dbReference>
<proteinExistence type="predicted"/>
<evidence type="ECO:0000256" key="1">
    <source>
        <dbReference type="ARBA" id="ARBA00022729"/>
    </source>
</evidence>
<dbReference type="Pfam" id="PF11611">
    <property type="entry name" value="DUF4352"/>
    <property type="match status" value="1"/>
</dbReference>
<keyword evidence="6" id="KW-1185">Reference proteome</keyword>
<comment type="caution">
    <text evidence="5">The sequence shown here is derived from an EMBL/GenBank/DDBJ whole genome shotgun (WGS) entry which is preliminary data.</text>
</comment>
<evidence type="ECO:0000313" key="6">
    <source>
        <dbReference type="Proteomes" id="UP001179280"/>
    </source>
</evidence>
<protein>
    <recommendedName>
        <fullName evidence="4">DUF4352 domain-containing protein</fullName>
    </recommendedName>
</protein>
<dbReference type="InterPro" id="IPR029051">
    <property type="entry name" value="DUF4352"/>
</dbReference>
<evidence type="ECO:0000313" key="5">
    <source>
        <dbReference type="EMBL" id="MBM7839902.1"/>
    </source>
</evidence>
<feature type="region of interest" description="Disordered" evidence="2">
    <location>
        <begin position="20"/>
        <end position="64"/>
    </location>
</feature>
<dbReference type="Gene3D" id="2.60.40.1240">
    <property type="match status" value="1"/>
</dbReference>
<evidence type="ECO:0000256" key="3">
    <source>
        <dbReference type="SAM" id="SignalP"/>
    </source>
</evidence>